<dbReference type="Gene3D" id="3.10.580.10">
    <property type="entry name" value="CBS-domain"/>
    <property type="match status" value="1"/>
</dbReference>
<evidence type="ECO:0000256" key="3">
    <source>
        <dbReference type="ARBA" id="ARBA00022475"/>
    </source>
</evidence>
<evidence type="ECO:0000256" key="5">
    <source>
        <dbReference type="ARBA" id="ARBA00022737"/>
    </source>
</evidence>
<evidence type="ECO:0000313" key="16">
    <source>
        <dbReference type="Proteomes" id="UP000284178"/>
    </source>
</evidence>
<evidence type="ECO:0000313" key="15">
    <source>
        <dbReference type="EMBL" id="RGR76337.1"/>
    </source>
</evidence>
<reference evidence="15 16" key="1">
    <citation type="submission" date="2018-08" db="EMBL/GenBank/DDBJ databases">
        <title>A genome reference for cultivated species of the human gut microbiota.</title>
        <authorList>
            <person name="Zou Y."/>
            <person name="Xue W."/>
            <person name="Luo G."/>
        </authorList>
    </citation>
    <scope>NUCLEOTIDE SEQUENCE [LARGE SCALE GENOMIC DNA]</scope>
    <source>
        <strain evidence="15 16">AF24-29</strain>
    </source>
</reference>
<gene>
    <name evidence="15" type="ORF">DWY25_03000</name>
</gene>
<dbReference type="SMART" id="SM01091">
    <property type="entry name" value="CorC_HlyC"/>
    <property type="match status" value="1"/>
</dbReference>
<dbReference type="GO" id="GO:0050660">
    <property type="term" value="F:flavin adenine dinucleotide binding"/>
    <property type="evidence" value="ECO:0007669"/>
    <property type="project" value="InterPro"/>
</dbReference>
<feature type="transmembrane region" description="Helical" evidence="12">
    <location>
        <begin position="93"/>
        <end position="112"/>
    </location>
</feature>
<dbReference type="SUPFAM" id="SSF54631">
    <property type="entry name" value="CBS-domain pair"/>
    <property type="match status" value="1"/>
</dbReference>
<dbReference type="InterPro" id="IPR000644">
    <property type="entry name" value="CBS_dom"/>
</dbReference>
<sequence>MSNTMTLIGILAILVFCSSFFSATETAYSSINKIKLKNMASAGSRKAQKALELADGYDRLLSTILVGNNVVNILASSLATVLFVQNLGFGDAGVSLSTAVMTIVILIFGEISPKSIAKETPEKFAMAVAGVIGFIQTLLTPINFLFSLWKKLLSMMFKVENDDSMTQEELLTIVEEAQNEGDLEAHESDLICAAIEFNDLDVKDILTPRVDVIAVDVTDSLDEIELMFRNNNFSRLPVYENSIDNIVGVIHEKDFYNLYYNHMGTFKSITQTLLYTSPHVKISSLLKQLQSSKTHMAVVLDEYGGTAGIITLEDILEELVGEIYDEHDQVKEYYKELDPNTYLIECDMDLDDMFEFFGLEDEEDYDFITVSGWVIHELERIPKVGESFTYKNLVVTVTQTDARKVIEVKVSVIPQDQSEEDDDHKSKKQSGMKMLSF</sequence>
<evidence type="ECO:0000256" key="12">
    <source>
        <dbReference type="SAM" id="Phobius"/>
    </source>
</evidence>
<dbReference type="SUPFAM" id="SSF56176">
    <property type="entry name" value="FAD-binding/transporter-associated domain-like"/>
    <property type="match status" value="1"/>
</dbReference>
<dbReference type="Pfam" id="PF01595">
    <property type="entry name" value="CNNM"/>
    <property type="match status" value="1"/>
</dbReference>
<keyword evidence="16" id="KW-1185">Reference proteome</keyword>
<dbReference type="InterPro" id="IPR002550">
    <property type="entry name" value="CNNM"/>
</dbReference>
<dbReference type="Proteomes" id="UP000284178">
    <property type="component" value="Unassembled WGS sequence"/>
</dbReference>
<dbReference type="InterPro" id="IPR016169">
    <property type="entry name" value="FAD-bd_PCMH_sub2"/>
</dbReference>
<dbReference type="PROSITE" id="PS51846">
    <property type="entry name" value="CNNM"/>
    <property type="match status" value="1"/>
</dbReference>
<comment type="subcellular location">
    <subcellularLocation>
        <location evidence="1">Cell membrane</location>
        <topology evidence="1">Multi-pass membrane protein</topology>
    </subcellularLocation>
</comment>
<evidence type="ECO:0000256" key="11">
    <source>
        <dbReference type="SAM" id="MobiDB-lite"/>
    </source>
</evidence>
<evidence type="ECO:0000256" key="1">
    <source>
        <dbReference type="ARBA" id="ARBA00004651"/>
    </source>
</evidence>
<evidence type="ECO:0000256" key="4">
    <source>
        <dbReference type="ARBA" id="ARBA00022692"/>
    </source>
</evidence>
<dbReference type="InterPro" id="IPR044751">
    <property type="entry name" value="Ion_transp-like_CBS"/>
</dbReference>
<evidence type="ECO:0000259" key="13">
    <source>
        <dbReference type="PROSITE" id="PS51371"/>
    </source>
</evidence>
<evidence type="ECO:0000259" key="14">
    <source>
        <dbReference type="PROSITE" id="PS51846"/>
    </source>
</evidence>
<feature type="domain" description="CNNM transmembrane" evidence="14">
    <location>
        <begin position="1"/>
        <end position="187"/>
    </location>
</feature>
<evidence type="ECO:0000256" key="6">
    <source>
        <dbReference type="ARBA" id="ARBA00022989"/>
    </source>
</evidence>
<dbReference type="PANTHER" id="PTHR22777">
    <property type="entry name" value="HEMOLYSIN-RELATED"/>
    <property type="match status" value="1"/>
</dbReference>
<dbReference type="Pfam" id="PF00571">
    <property type="entry name" value="CBS"/>
    <property type="match status" value="2"/>
</dbReference>
<name>A0A412G657_9FIRM</name>
<comment type="caution">
    <text evidence="15">The sequence shown here is derived from an EMBL/GenBank/DDBJ whole genome shotgun (WGS) entry which is preliminary data.</text>
</comment>
<dbReference type="PANTHER" id="PTHR22777:SF32">
    <property type="entry name" value="UPF0053 INNER MEMBRANE PROTEIN YFJD"/>
    <property type="match status" value="1"/>
</dbReference>
<feature type="domain" description="CBS" evidence="13">
    <location>
        <begin position="206"/>
        <end position="268"/>
    </location>
</feature>
<dbReference type="GeneID" id="83014376"/>
<keyword evidence="7 9" id="KW-0129">CBS domain</keyword>
<dbReference type="InterPro" id="IPR046342">
    <property type="entry name" value="CBS_dom_sf"/>
</dbReference>
<protein>
    <submittedName>
        <fullName evidence="15">HlyC/CorC family transporter</fullName>
    </submittedName>
</protein>
<evidence type="ECO:0000256" key="7">
    <source>
        <dbReference type="ARBA" id="ARBA00023122"/>
    </source>
</evidence>
<keyword evidence="4 10" id="KW-0812">Transmembrane</keyword>
<dbReference type="SMART" id="SM00116">
    <property type="entry name" value="CBS"/>
    <property type="match status" value="2"/>
</dbReference>
<accession>A0A412G657</accession>
<feature type="transmembrane region" description="Helical" evidence="12">
    <location>
        <begin position="124"/>
        <end position="149"/>
    </location>
</feature>
<evidence type="ECO:0000256" key="2">
    <source>
        <dbReference type="ARBA" id="ARBA00006337"/>
    </source>
</evidence>
<feature type="domain" description="CBS" evidence="13">
    <location>
        <begin position="269"/>
        <end position="326"/>
    </location>
</feature>
<keyword evidence="6 10" id="KW-1133">Transmembrane helix</keyword>
<evidence type="ECO:0000256" key="9">
    <source>
        <dbReference type="PROSITE-ProRule" id="PRU00703"/>
    </source>
</evidence>
<dbReference type="InterPro" id="IPR036318">
    <property type="entry name" value="FAD-bd_PCMH-like_sf"/>
</dbReference>
<dbReference type="PROSITE" id="PS51371">
    <property type="entry name" value="CBS"/>
    <property type="match status" value="2"/>
</dbReference>
<dbReference type="GO" id="GO:0005886">
    <property type="term" value="C:plasma membrane"/>
    <property type="evidence" value="ECO:0007669"/>
    <property type="project" value="UniProtKB-SubCell"/>
</dbReference>
<dbReference type="AlphaFoldDB" id="A0A412G657"/>
<keyword evidence="5" id="KW-0677">Repeat</keyword>
<dbReference type="Gene3D" id="3.30.465.10">
    <property type="match status" value="1"/>
</dbReference>
<feature type="region of interest" description="Disordered" evidence="11">
    <location>
        <begin position="416"/>
        <end position="437"/>
    </location>
</feature>
<dbReference type="Pfam" id="PF03471">
    <property type="entry name" value="CorC_HlyC"/>
    <property type="match status" value="1"/>
</dbReference>
<comment type="similarity">
    <text evidence="2">Belongs to the UPF0053 family.</text>
</comment>
<dbReference type="InterPro" id="IPR005170">
    <property type="entry name" value="Transptr-assoc_dom"/>
</dbReference>
<dbReference type="EMBL" id="QRUP01000002">
    <property type="protein sequence ID" value="RGR76337.1"/>
    <property type="molecule type" value="Genomic_DNA"/>
</dbReference>
<evidence type="ECO:0000256" key="8">
    <source>
        <dbReference type="ARBA" id="ARBA00023136"/>
    </source>
</evidence>
<dbReference type="RefSeq" id="WP_117893470.1">
    <property type="nucleotide sequence ID" value="NZ_CABJCV010000002.1"/>
</dbReference>
<dbReference type="CDD" id="cd04590">
    <property type="entry name" value="CBS_pair_CorC_HlyC_assoc"/>
    <property type="match status" value="1"/>
</dbReference>
<feature type="transmembrane region" description="Helical" evidence="12">
    <location>
        <begin position="60"/>
        <end position="84"/>
    </location>
</feature>
<keyword evidence="3" id="KW-1003">Cell membrane</keyword>
<keyword evidence="8 10" id="KW-0472">Membrane</keyword>
<evidence type="ECO:0000256" key="10">
    <source>
        <dbReference type="PROSITE-ProRule" id="PRU01193"/>
    </source>
</evidence>
<proteinExistence type="inferred from homology"/>
<organism evidence="15 16">
    <name type="scientific">Holdemania filiformis</name>
    <dbReference type="NCBI Taxonomy" id="61171"/>
    <lineage>
        <taxon>Bacteria</taxon>
        <taxon>Bacillati</taxon>
        <taxon>Bacillota</taxon>
        <taxon>Erysipelotrichia</taxon>
        <taxon>Erysipelotrichales</taxon>
        <taxon>Erysipelotrichaceae</taxon>
        <taxon>Holdemania</taxon>
    </lineage>
</organism>
<dbReference type="FunFam" id="3.10.580.10:FF:000002">
    <property type="entry name" value="Magnesium/cobalt efflux protein CorC"/>
    <property type="match status" value="1"/>
</dbReference>